<dbReference type="AlphaFoldDB" id="A0AAU9ALF7"/>
<protein>
    <recommendedName>
        <fullName evidence="1">DUF4189 domain-containing protein</fullName>
    </recommendedName>
</protein>
<feature type="domain" description="DUF4189" evidence="1">
    <location>
        <begin position="5"/>
        <end position="99"/>
    </location>
</feature>
<dbReference type="RefSeq" id="WP_269769753.1">
    <property type="nucleotide sequence ID" value="NZ_AP014940.1"/>
</dbReference>
<dbReference type="EMBL" id="AP014940">
    <property type="protein sequence ID" value="BAV98443.1"/>
    <property type="molecule type" value="Genomic_DNA"/>
</dbReference>
<name>A0AAU9ALF7_LYSEN</name>
<dbReference type="KEGG" id="lem:LEN_2956"/>
<evidence type="ECO:0000313" key="2">
    <source>
        <dbReference type="EMBL" id="BAV98443.1"/>
    </source>
</evidence>
<dbReference type="InterPro" id="IPR025240">
    <property type="entry name" value="DUF4189"/>
</dbReference>
<evidence type="ECO:0000313" key="3">
    <source>
        <dbReference type="Proteomes" id="UP000218824"/>
    </source>
</evidence>
<gene>
    <name evidence="2" type="ORF">LEN_2956</name>
</gene>
<evidence type="ECO:0000259" key="1">
    <source>
        <dbReference type="Pfam" id="PF13827"/>
    </source>
</evidence>
<accession>A0AAU9ALF7</accession>
<dbReference type="GeneID" id="83066791"/>
<reference evidence="2 3" key="1">
    <citation type="journal article" date="2017" name="DNA Res.">
        <title>Complete genome sequence and expression profile of the commercial lytic enzyme producer Lysobacter enzymogenes M497-1.</title>
        <authorList>
            <person name="Takami H."/>
            <person name="Toyoda A."/>
            <person name="Uchiyama I."/>
            <person name="Itoh T."/>
            <person name="Takaki Y."/>
            <person name="Arai W."/>
            <person name="Nishi S."/>
            <person name="Kawai M."/>
            <person name="Shinya K."/>
            <person name="Ikeda H."/>
        </authorList>
    </citation>
    <scope>NUCLEOTIDE SEQUENCE [LARGE SCALE GENOMIC DNA]</scope>
    <source>
        <strain evidence="2 3">M497-1</strain>
    </source>
</reference>
<dbReference type="Pfam" id="PF13827">
    <property type="entry name" value="DUF4189"/>
    <property type="match status" value="1"/>
</dbReference>
<dbReference type="Proteomes" id="UP000218824">
    <property type="component" value="Chromosome"/>
</dbReference>
<organism evidence="2 3">
    <name type="scientific">Lysobacter enzymogenes</name>
    <dbReference type="NCBI Taxonomy" id="69"/>
    <lineage>
        <taxon>Bacteria</taxon>
        <taxon>Pseudomonadati</taxon>
        <taxon>Pseudomonadota</taxon>
        <taxon>Gammaproteobacteria</taxon>
        <taxon>Lysobacterales</taxon>
        <taxon>Lysobacteraceae</taxon>
        <taxon>Lysobacter</taxon>
    </lineage>
</organism>
<proteinExistence type="predicted"/>
<sequence>MILRWGAVAGDDDGHWGMSESRRFRLQATREALKRCRENGGKGCRLAQVYGDSCVAIASDSNTASVLARQTREEAISAALKDCAGYAKGGECAIKYSACSQL</sequence>